<name>A0ABP8HJ14_9BACT</name>
<evidence type="ECO:0000256" key="1">
    <source>
        <dbReference type="ARBA" id="ARBA00004442"/>
    </source>
</evidence>
<dbReference type="Pfam" id="PF07980">
    <property type="entry name" value="SusD_RagB"/>
    <property type="match status" value="1"/>
</dbReference>
<comment type="caution">
    <text evidence="8">The sequence shown here is derived from an EMBL/GenBank/DDBJ whole genome shotgun (WGS) entry which is preliminary data.</text>
</comment>
<reference evidence="9" key="1">
    <citation type="journal article" date="2019" name="Int. J. Syst. Evol. Microbiol.">
        <title>The Global Catalogue of Microorganisms (GCM) 10K type strain sequencing project: providing services to taxonomists for standard genome sequencing and annotation.</title>
        <authorList>
            <consortium name="The Broad Institute Genomics Platform"/>
            <consortium name="The Broad Institute Genome Sequencing Center for Infectious Disease"/>
            <person name="Wu L."/>
            <person name="Ma J."/>
        </authorList>
    </citation>
    <scope>NUCLEOTIDE SEQUENCE [LARGE SCALE GENOMIC DNA]</scope>
    <source>
        <strain evidence="9">JCM 17919</strain>
    </source>
</reference>
<comment type="subcellular location">
    <subcellularLocation>
        <location evidence="1">Cell outer membrane</location>
    </subcellularLocation>
</comment>
<proteinExistence type="inferred from homology"/>
<evidence type="ECO:0000259" key="7">
    <source>
        <dbReference type="Pfam" id="PF14322"/>
    </source>
</evidence>
<protein>
    <submittedName>
        <fullName evidence="8">RagB/SusD family nutrient uptake outer membrane protein</fullName>
    </submittedName>
</protein>
<evidence type="ECO:0000256" key="4">
    <source>
        <dbReference type="ARBA" id="ARBA00023136"/>
    </source>
</evidence>
<dbReference type="RefSeq" id="WP_345257347.1">
    <property type="nucleotide sequence ID" value="NZ_BAABGY010000011.1"/>
</dbReference>
<dbReference type="SUPFAM" id="SSF48452">
    <property type="entry name" value="TPR-like"/>
    <property type="match status" value="1"/>
</dbReference>
<evidence type="ECO:0000256" key="5">
    <source>
        <dbReference type="ARBA" id="ARBA00023237"/>
    </source>
</evidence>
<evidence type="ECO:0000259" key="6">
    <source>
        <dbReference type="Pfam" id="PF07980"/>
    </source>
</evidence>
<dbReference type="CDD" id="cd08977">
    <property type="entry name" value="SusD"/>
    <property type="match status" value="1"/>
</dbReference>
<feature type="domain" description="RagB/SusD" evidence="6">
    <location>
        <begin position="317"/>
        <end position="451"/>
    </location>
</feature>
<feature type="domain" description="SusD-like N-terminal" evidence="7">
    <location>
        <begin position="85"/>
        <end position="221"/>
    </location>
</feature>
<keyword evidence="9" id="KW-1185">Reference proteome</keyword>
<organism evidence="8 9">
    <name type="scientific">Flaviaesturariibacter amylovorans</name>
    <dbReference type="NCBI Taxonomy" id="1084520"/>
    <lineage>
        <taxon>Bacteria</taxon>
        <taxon>Pseudomonadati</taxon>
        <taxon>Bacteroidota</taxon>
        <taxon>Chitinophagia</taxon>
        <taxon>Chitinophagales</taxon>
        <taxon>Chitinophagaceae</taxon>
        <taxon>Flaviaestuariibacter</taxon>
    </lineage>
</organism>
<dbReference type="InterPro" id="IPR033985">
    <property type="entry name" value="SusD-like_N"/>
</dbReference>
<dbReference type="InterPro" id="IPR011990">
    <property type="entry name" value="TPR-like_helical_dom_sf"/>
</dbReference>
<comment type="similarity">
    <text evidence="2">Belongs to the SusD family.</text>
</comment>
<dbReference type="Proteomes" id="UP001501725">
    <property type="component" value="Unassembled WGS sequence"/>
</dbReference>
<evidence type="ECO:0000256" key="2">
    <source>
        <dbReference type="ARBA" id="ARBA00006275"/>
    </source>
</evidence>
<accession>A0ABP8HJ14</accession>
<keyword evidence="5" id="KW-0998">Cell outer membrane</keyword>
<dbReference type="PROSITE" id="PS51257">
    <property type="entry name" value="PROKAR_LIPOPROTEIN"/>
    <property type="match status" value="1"/>
</dbReference>
<dbReference type="Gene3D" id="1.25.40.390">
    <property type="match status" value="1"/>
</dbReference>
<evidence type="ECO:0000313" key="8">
    <source>
        <dbReference type="EMBL" id="GAA4339825.1"/>
    </source>
</evidence>
<dbReference type="EMBL" id="BAABGY010000011">
    <property type="protein sequence ID" value="GAA4339825.1"/>
    <property type="molecule type" value="Genomic_DNA"/>
</dbReference>
<keyword evidence="4" id="KW-0472">Membrane</keyword>
<gene>
    <name evidence="8" type="ORF">GCM10023184_37210</name>
</gene>
<evidence type="ECO:0000313" key="9">
    <source>
        <dbReference type="Proteomes" id="UP001501725"/>
    </source>
</evidence>
<dbReference type="Pfam" id="PF14322">
    <property type="entry name" value="SusD-like_3"/>
    <property type="match status" value="1"/>
</dbReference>
<sequence>MRYLTYIICMLSLAAASCKKFVEVPTPDDRIVSDDVFSSDAKASGAMTAVYGNLINGGGSFINGFGTTSGGLSSDELQKFNPSAGEQEFLNNALTPTNTTLRTLWSSAYQSIYYANAILEGVRRSQALSAGVKGQLEGEARFVRALHYFYLVNYFGSVPLVTSTDYAVNSTLPRSEPAAVYQQIRADLIAARDLLPEAYVGSERIRPNRWTAVALLARTHLYNKEWTEAVAAASNIIGSGVYQLQVDPATVYLKTSREAIWQLSPNTGTLRETSLLRPTGTTAPVPQYFLPSSAMATFEPGDLRRRKWVDSVTHQGTRYYYPAKYRNTTTAVTEYYTVFRLAEVYLIRAEARLNTGDLDGAAQDLNIVRTRAGLPNTLATTAPDLSTAIVAERRRELFAEMGHRWLDLKRWNLVSAVLSPIKTGWQATDTLYPVPNDELLSNNSLTQNPGY</sequence>
<keyword evidence="3" id="KW-0732">Signal</keyword>
<evidence type="ECO:0000256" key="3">
    <source>
        <dbReference type="ARBA" id="ARBA00022729"/>
    </source>
</evidence>
<dbReference type="InterPro" id="IPR012944">
    <property type="entry name" value="SusD_RagB_dom"/>
</dbReference>